<feature type="compositionally biased region" description="Basic residues" evidence="3">
    <location>
        <begin position="121"/>
        <end position="143"/>
    </location>
</feature>
<dbReference type="GO" id="GO:0005634">
    <property type="term" value="C:nucleus"/>
    <property type="evidence" value="ECO:0007669"/>
    <property type="project" value="UniProtKB-SubCell"/>
</dbReference>
<evidence type="ECO:0000259" key="4">
    <source>
        <dbReference type="PROSITE" id="PS51504"/>
    </source>
</evidence>
<dbReference type="PRINTS" id="PR00624">
    <property type="entry name" value="HISTONEH5"/>
</dbReference>
<protein>
    <recommendedName>
        <fullName evidence="4">H15 domain-containing protein</fullName>
    </recommendedName>
</protein>
<keyword evidence="2" id="KW-0158">Chromosome</keyword>
<dbReference type="InterPro" id="IPR036390">
    <property type="entry name" value="WH_DNA-bd_sf"/>
</dbReference>
<comment type="subcellular location">
    <subcellularLocation>
        <location evidence="2">Nucleus</location>
    </subcellularLocation>
</comment>
<dbReference type="Pfam" id="PF00538">
    <property type="entry name" value="Linker_histone"/>
    <property type="match status" value="1"/>
</dbReference>
<comment type="similarity">
    <text evidence="2">Belongs to the histone H1/H5 family.</text>
</comment>
<proteinExistence type="inferred from homology"/>
<keyword evidence="1 2" id="KW-0238">DNA-binding</keyword>
<dbReference type="AlphaFoldDB" id="A0ABD1JG51"/>
<name>A0ABD1JG51_9TELE</name>
<dbReference type="EMBL" id="JBHFQA010000015">
    <property type="protein sequence ID" value="KAL2086134.1"/>
    <property type="molecule type" value="Genomic_DNA"/>
</dbReference>
<feature type="domain" description="H15" evidence="4">
    <location>
        <begin position="20"/>
        <end position="99"/>
    </location>
</feature>
<sequence length="176" mass="18813">MNGRHSTCNRPYEDFKKGGTAPSLQKARPCFGKLVVALTESKGKGGVSLAALKSALCADGYKVERNNSRVKLADKSLVSKGTLLQTKSTGASGYFKPNKQQVEAKKKPAKKPAAKEPSTAKKPKKAAAKKPAAAKKSPKKATKSSKLPKTPPKDAKRKDKKPRATKPKHAAPGKRR</sequence>
<evidence type="ECO:0000256" key="3">
    <source>
        <dbReference type="SAM" id="MobiDB-lite"/>
    </source>
</evidence>
<feature type="compositionally biased region" description="Polar residues" evidence="3">
    <location>
        <begin position="82"/>
        <end position="91"/>
    </location>
</feature>
<gene>
    <name evidence="5" type="ORF">ACEWY4_017193</name>
</gene>
<evidence type="ECO:0000256" key="1">
    <source>
        <dbReference type="ARBA" id="ARBA00023125"/>
    </source>
</evidence>
<keyword evidence="6" id="KW-1185">Reference proteome</keyword>
<dbReference type="InterPro" id="IPR005819">
    <property type="entry name" value="H1/H5"/>
</dbReference>
<evidence type="ECO:0000313" key="6">
    <source>
        <dbReference type="Proteomes" id="UP001591681"/>
    </source>
</evidence>
<dbReference type="Proteomes" id="UP001591681">
    <property type="component" value="Unassembled WGS sequence"/>
</dbReference>
<dbReference type="InterPro" id="IPR005818">
    <property type="entry name" value="Histone_H1/H5_H15"/>
</dbReference>
<comment type="caution">
    <text evidence="5">The sequence shown here is derived from an EMBL/GenBank/DDBJ whole genome shotgun (WGS) entry which is preliminary data.</text>
</comment>
<evidence type="ECO:0000313" key="5">
    <source>
        <dbReference type="EMBL" id="KAL2086134.1"/>
    </source>
</evidence>
<accession>A0ABD1JG51</accession>
<feature type="compositionally biased region" description="Basic residues" evidence="3">
    <location>
        <begin position="158"/>
        <end position="176"/>
    </location>
</feature>
<reference evidence="5 6" key="1">
    <citation type="submission" date="2024-09" db="EMBL/GenBank/DDBJ databases">
        <title>A chromosome-level genome assembly of Gray's grenadier anchovy, Coilia grayii.</title>
        <authorList>
            <person name="Fu Z."/>
        </authorList>
    </citation>
    <scope>NUCLEOTIDE SEQUENCE [LARGE SCALE GENOMIC DNA]</scope>
    <source>
        <strain evidence="5">G4</strain>
        <tissue evidence="5">Muscle</tissue>
    </source>
</reference>
<dbReference type="InterPro" id="IPR036388">
    <property type="entry name" value="WH-like_DNA-bd_sf"/>
</dbReference>
<keyword evidence="2" id="KW-0539">Nucleus</keyword>
<dbReference type="GO" id="GO:0003677">
    <property type="term" value="F:DNA binding"/>
    <property type="evidence" value="ECO:0007669"/>
    <property type="project" value="UniProtKB-KW"/>
</dbReference>
<dbReference type="SMART" id="SM00526">
    <property type="entry name" value="H15"/>
    <property type="match status" value="1"/>
</dbReference>
<evidence type="ECO:0000256" key="2">
    <source>
        <dbReference type="RuleBase" id="RU003894"/>
    </source>
</evidence>
<dbReference type="PROSITE" id="PS51504">
    <property type="entry name" value="H15"/>
    <property type="match status" value="1"/>
</dbReference>
<organism evidence="5 6">
    <name type="scientific">Coilia grayii</name>
    <name type="common">Gray's grenadier anchovy</name>
    <dbReference type="NCBI Taxonomy" id="363190"/>
    <lineage>
        <taxon>Eukaryota</taxon>
        <taxon>Metazoa</taxon>
        <taxon>Chordata</taxon>
        <taxon>Craniata</taxon>
        <taxon>Vertebrata</taxon>
        <taxon>Euteleostomi</taxon>
        <taxon>Actinopterygii</taxon>
        <taxon>Neopterygii</taxon>
        <taxon>Teleostei</taxon>
        <taxon>Clupei</taxon>
        <taxon>Clupeiformes</taxon>
        <taxon>Clupeoidei</taxon>
        <taxon>Engraulidae</taxon>
        <taxon>Coilinae</taxon>
        <taxon>Coilia</taxon>
    </lineage>
</organism>
<feature type="region of interest" description="Disordered" evidence="3">
    <location>
        <begin position="1"/>
        <end position="24"/>
    </location>
</feature>
<dbReference type="Gene3D" id="1.10.10.10">
    <property type="entry name" value="Winged helix-like DNA-binding domain superfamily/Winged helix DNA-binding domain"/>
    <property type="match status" value="1"/>
</dbReference>
<feature type="region of interest" description="Disordered" evidence="3">
    <location>
        <begin position="80"/>
        <end position="176"/>
    </location>
</feature>
<dbReference type="SUPFAM" id="SSF46785">
    <property type="entry name" value="Winged helix' DNA-binding domain"/>
    <property type="match status" value="1"/>
</dbReference>